<dbReference type="PANTHER" id="PTHR30474:SF3">
    <property type="entry name" value="PEPTIDOGLYCAN GLYCOSYLTRANSFERASE RODA"/>
    <property type="match status" value="1"/>
</dbReference>
<dbReference type="KEGG" id="ima:PO878_00230"/>
<evidence type="ECO:0000256" key="1">
    <source>
        <dbReference type="ARBA" id="ARBA00004141"/>
    </source>
</evidence>
<dbReference type="GO" id="GO:0015648">
    <property type="term" value="F:lipid-linked peptidoglycan transporter activity"/>
    <property type="evidence" value="ECO:0007669"/>
    <property type="project" value="TreeGrafter"/>
</dbReference>
<feature type="transmembrane region" description="Helical" evidence="6">
    <location>
        <begin position="246"/>
        <end position="265"/>
    </location>
</feature>
<protein>
    <submittedName>
        <fullName evidence="7">FtsW/RodA/SpoVE family cell cycle protein</fullName>
    </submittedName>
</protein>
<name>A0AAF0BW86_9ACTN</name>
<accession>A0AAF0BW86</accession>
<proteinExistence type="predicted"/>
<dbReference type="PANTHER" id="PTHR30474">
    <property type="entry name" value="CELL CYCLE PROTEIN"/>
    <property type="match status" value="1"/>
</dbReference>
<feature type="transmembrane region" description="Helical" evidence="6">
    <location>
        <begin position="65"/>
        <end position="84"/>
    </location>
</feature>
<feature type="transmembrane region" description="Helical" evidence="6">
    <location>
        <begin position="163"/>
        <end position="179"/>
    </location>
</feature>
<sequence>MIERMRRRGELVMLLLAGAVVAGAYVVATLGRTASVPADIGPFLVLVLVLFAGAHIAIRKLAPGADGTLLPLAVLLNGVGYVFIARLREDLAAKQAGWIFLGLVAFVVTLAVVRRPRDLERYRYIALFVGVGLVMVPLVPVLGQTINGARIWIRLGPAQFQPGEFAKLFLALFFAAYLVEKRELLALASWPRRRPILPDPKHLGPVLVAWGIAVVVITAERDLGTALLFFALFIVLLWVATGRAGYLLVGAGSFALAAFASWTLFSHVQDRVTNWINPWADPLGGGYQIIQGWYALADGGVAGQGLGLGLSGAPPGCDPAQGACDGRLPEAQNDFIFAVIGEELGLIGSAAVIAAFVLLVGTGLRIAASQEGAFEKLLATGLTTLLGVQTLIILGGVTRLLPLTGVALPFVSYGGTSVVANYVLLALLVRLSDDAHQRRQRKARRVGALAGAG</sequence>
<dbReference type="Proteomes" id="UP001216390">
    <property type="component" value="Chromosome"/>
</dbReference>
<evidence type="ECO:0000313" key="8">
    <source>
        <dbReference type="Proteomes" id="UP001216390"/>
    </source>
</evidence>
<feature type="transmembrane region" description="Helical" evidence="6">
    <location>
        <begin position="344"/>
        <end position="365"/>
    </location>
</feature>
<dbReference type="Pfam" id="PF01098">
    <property type="entry name" value="FTSW_RODA_SPOVE"/>
    <property type="match status" value="1"/>
</dbReference>
<dbReference type="GO" id="GO:0005886">
    <property type="term" value="C:plasma membrane"/>
    <property type="evidence" value="ECO:0007669"/>
    <property type="project" value="TreeGrafter"/>
</dbReference>
<gene>
    <name evidence="7" type="ORF">PO878_00230</name>
</gene>
<evidence type="ECO:0000256" key="2">
    <source>
        <dbReference type="ARBA" id="ARBA00022692"/>
    </source>
</evidence>
<evidence type="ECO:0000256" key="3">
    <source>
        <dbReference type="ARBA" id="ARBA00022960"/>
    </source>
</evidence>
<feature type="transmembrane region" description="Helical" evidence="6">
    <location>
        <begin position="377"/>
        <end position="398"/>
    </location>
</feature>
<dbReference type="InterPro" id="IPR001182">
    <property type="entry name" value="FtsW/RodA"/>
</dbReference>
<evidence type="ECO:0000256" key="5">
    <source>
        <dbReference type="ARBA" id="ARBA00023136"/>
    </source>
</evidence>
<feature type="transmembrane region" description="Helical" evidence="6">
    <location>
        <begin position="40"/>
        <end position="58"/>
    </location>
</feature>
<dbReference type="GO" id="GO:0008360">
    <property type="term" value="P:regulation of cell shape"/>
    <property type="evidence" value="ECO:0007669"/>
    <property type="project" value="UniProtKB-KW"/>
</dbReference>
<feature type="transmembrane region" description="Helical" evidence="6">
    <location>
        <begin position="12"/>
        <end position="34"/>
    </location>
</feature>
<dbReference type="EMBL" id="CP116942">
    <property type="protein sequence ID" value="WCO67149.1"/>
    <property type="molecule type" value="Genomic_DNA"/>
</dbReference>
<dbReference type="RefSeq" id="WP_272736671.1">
    <property type="nucleotide sequence ID" value="NZ_CP116942.1"/>
</dbReference>
<feature type="transmembrane region" description="Helical" evidence="6">
    <location>
        <begin position="223"/>
        <end position="239"/>
    </location>
</feature>
<feature type="transmembrane region" description="Helical" evidence="6">
    <location>
        <begin position="125"/>
        <end position="143"/>
    </location>
</feature>
<keyword evidence="3" id="KW-0133">Cell shape</keyword>
<dbReference type="AlphaFoldDB" id="A0AAF0BW86"/>
<keyword evidence="8" id="KW-1185">Reference proteome</keyword>
<evidence type="ECO:0000313" key="7">
    <source>
        <dbReference type="EMBL" id="WCO67149.1"/>
    </source>
</evidence>
<reference evidence="7" key="1">
    <citation type="submission" date="2023-01" db="EMBL/GenBank/DDBJ databases">
        <title>The diversity of Class Acidimicrobiia in South China Sea sediment environments and the proposal of Iamia marina sp. nov., a novel species of the genus Iamia.</title>
        <authorList>
            <person name="He Y."/>
            <person name="Tian X."/>
        </authorList>
    </citation>
    <scope>NUCLEOTIDE SEQUENCE</scope>
    <source>
        <strain evidence="7">DSM 19957</strain>
    </source>
</reference>
<evidence type="ECO:0000256" key="4">
    <source>
        <dbReference type="ARBA" id="ARBA00022989"/>
    </source>
</evidence>
<comment type="subcellular location">
    <subcellularLocation>
        <location evidence="1">Membrane</location>
        <topology evidence="1">Multi-pass membrane protein</topology>
    </subcellularLocation>
</comment>
<keyword evidence="4 6" id="KW-1133">Transmembrane helix</keyword>
<keyword evidence="2 6" id="KW-0812">Transmembrane</keyword>
<feature type="transmembrane region" description="Helical" evidence="6">
    <location>
        <begin position="96"/>
        <end position="113"/>
    </location>
</feature>
<feature type="transmembrane region" description="Helical" evidence="6">
    <location>
        <begin position="410"/>
        <end position="431"/>
    </location>
</feature>
<dbReference type="GO" id="GO:0051301">
    <property type="term" value="P:cell division"/>
    <property type="evidence" value="ECO:0007669"/>
    <property type="project" value="InterPro"/>
</dbReference>
<feature type="transmembrane region" description="Helical" evidence="6">
    <location>
        <begin position="200"/>
        <end position="217"/>
    </location>
</feature>
<organism evidence="7 8">
    <name type="scientific">Iamia majanohamensis</name>
    <dbReference type="NCBI Taxonomy" id="467976"/>
    <lineage>
        <taxon>Bacteria</taxon>
        <taxon>Bacillati</taxon>
        <taxon>Actinomycetota</taxon>
        <taxon>Acidimicrobiia</taxon>
        <taxon>Acidimicrobiales</taxon>
        <taxon>Iamiaceae</taxon>
        <taxon>Iamia</taxon>
    </lineage>
</organism>
<dbReference type="GO" id="GO:0032153">
    <property type="term" value="C:cell division site"/>
    <property type="evidence" value="ECO:0007669"/>
    <property type="project" value="TreeGrafter"/>
</dbReference>
<evidence type="ECO:0000256" key="6">
    <source>
        <dbReference type="SAM" id="Phobius"/>
    </source>
</evidence>
<keyword evidence="5 6" id="KW-0472">Membrane</keyword>